<dbReference type="SMART" id="SM01217">
    <property type="entry name" value="Fn3_like"/>
    <property type="match status" value="1"/>
</dbReference>
<dbReference type="InterPro" id="IPR050288">
    <property type="entry name" value="Cellulose_deg_GH3"/>
</dbReference>
<protein>
    <recommendedName>
        <fullName evidence="3">beta-glucosidase</fullName>
        <ecNumber evidence="3">3.2.1.21</ecNumber>
    </recommendedName>
</protein>
<comment type="catalytic activity">
    <reaction evidence="1">
        <text>Hydrolysis of terminal, non-reducing beta-D-glucosyl residues with release of beta-D-glucose.</text>
        <dbReference type="EC" id="3.2.1.21"/>
    </reaction>
</comment>
<gene>
    <name evidence="6" type="ORF">BRAN1462_LOCUS23640</name>
</gene>
<organism evidence="6">
    <name type="scientific">Zooxanthella nutricula</name>
    <dbReference type="NCBI Taxonomy" id="1333877"/>
    <lineage>
        <taxon>Eukaryota</taxon>
        <taxon>Sar</taxon>
        <taxon>Alveolata</taxon>
        <taxon>Dinophyceae</taxon>
        <taxon>Peridiniales</taxon>
        <taxon>Peridiniales incertae sedis</taxon>
        <taxon>Zooxanthella</taxon>
    </lineage>
</organism>
<name>A0A7S2JYP7_9DINO</name>
<accession>A0A7S2JYP7</accession>
<evidence type="ECO:0000256" key="3">
    <source>
        <dbReference type="ARBA" id="ARBA00012744"/>
    </source>
</evidence>
<evidence type="ECO:0000256" key="1">
    <source>
        <dbReference type="ARBA" id="ARBA00000448"/>
    </source>
</evidence>
<dbReference type="Pfam" id="PF14310">
    <property type="entry name" value="Fn3-like"/>
    <property type="match status" value="1"/>
</dbReference>
<dbReference type="InterPro" id="IPR026891">
    <property type="entry name" value="Fn3-like"/>
</dbReference>
<dbReference type="GO" id="GO:0008422">
    <property type="term" value="F:beta-glucosidase activity"/>
    <property type="evidence" value="ECO:0007669"/>
    <property type="project" value="UniProtKB-EC"/>
</dbReference>
<reference evidence="6" key="1">
    <citation type="submission" date="2021-01" db="EMBL/GenBank/DDBJ databases">
        <authorList>
            <person name="Corre E."/>
            <person name="Pelletier E."/>
            <person name="Niang G."/>
            <person name="Scheremetjew M."/>
            <person name="Finn R."/>
            <person name="Kale V."/>
            <person name="Holt S."/>
            <person name="Cochrane G."/>
            <person name="Meng A."/>
            <person name="Brown T."/>
            <person name="Cohen L."/>
        </authorList>
    </citation>
    <scope>NUCLEOTIDE SEQUENCE</scope>
    <source>
        <strain evidence="6">RCC3387</strain>
    </source>
</reference>
<dbReference type="InterPro" id="IPR013783">
    <property type="entry name" value="Ig-like_fold"/>
</dbReference>
<comment type="similarity">
    <text evidence="2">Belongs to the glycosyl hydrolase 3 family.</text>
</comment>
<evidence type="ECO:0000313" key="6">
    <source>
        <dbReference type="EMBL" id="CAD9561424.1"/>
    </source>
</evidence>
<keyword evidence="4" id="KW-0378">Hydrolase</keyword>
<evidence type="ECO:0000259" key="5">
    <source>
        <dbReference type="SMART" id="SM01217"/>
    </source>
</evidence>
<dbReference type="PANTHER" id="PTHR42715:SF10">
    <property type="entry name" value="BETA-GLUCOSIDASE"/>
    <property type="match status" value="1"/>
</dbReference>
<feature type="domain" description="Fibronectin type III-like" evidence="5">
    <location>
        <begin position="83"/>
        <end position="153"/>
    </location>
</feature>
<sequence>MIPESEADTIAPGAGGDVVYSEGLETSYRNSRLKAAFPFGHGLTFSGFEYSGLTSVSCEARVPLGATCLQVRVKNVGNATAKAVPQLYLEFPAEAKAPSALLKGFQKTALLRPGDHEVVTFELKPRDMSFYDVVSKGFKVATGTFQVHVGESSTDWRQTFSFCTKGCAGRAPQESLPSLRGRQ</sequence>
<evidence type="ECO:0000256" key="4">
    <source>
        <dbReference type="ARBA" id="ARBA00022801"/>
    </source>
</evidence>
<dbReference type="EMBL" id="HBGW01037371">
    <property type="protein sequence ID" value="CAD9561424.1"/>
    <property type="molecule type" value="Transcribed_RNA"/>
</dbReference>
<dbReference type="PANTHER" id="PTHR42715">
    <property type="entry name" value="BETA-GLUCOSIDASE"/>
    <property type="match status" value="1"/>
</dbReference>
<dbReference type="EC" id="3.2.1.21" evidence="3"/>
<dbReference type="AlphaFoldDB" id="A0A7S2JYP7"/>
<dbReference type="Gene3D" id="2.60.40.10">
    <property type="entry name" value="Immunoglobulins"/>
    <property type="match status" value="1"/>
</dbReference>
<dbReference type="GO" id="GO:0009251">
    <property type="term" value="P:glucan catabolic process"/>
    <property type="evidence" value="ECO:0007669"/>
    <property type="project" value="TreeGrafter"/>
</dbReference>
<proteinExistence type="inferred from homology"/>
<evidence type="ECO:0000256" key="2">
    <source>
        <dbReference type="ARBA" id="ARBA00005336"/>
    </source>
</evidence>